<dbReference type="FunFam" id="3.30.1130.10:FF:000003">
    <property type="entry name" value="7,8-dihydroneopterin aldolase"/>
    <property type="match status" value="1"/>
</dbReference>
<evidence type="ECO:0000256" key="1">
    <source>
        <dbReference type="ARBA" id="ARBA00001353"/>
    </source>
</evidence>
<sequence>MADRILVHRIAAYAYHGLLPEEARLGQRFYVSLDARLDLAPAGRADDVGLTVSYADLTEIVVEIATGRRFALIEALAETIAETCLARFPALAGISVRVDKPSAPVPAVIDGVSVEITRERGGHPQGRP</sequence>
<evidence type="ECO:0000313" key="10">
    <source>
        <dbReference type="Proteomes" id="UP000321960"/>
    </source>
</evidence>
<dbReference type="EMBL" id="BJZU01000084">
    <property type="protein sequence ID" value="GEP05979.1"/>
    <property type="molecule type" value="Genomic_DNA"/>
</dbReference>
<reference evidence="9" key="1">
    <citation type="journal article" date="2014" name="Int. J. Syst. Evol. Microbiol.">
        <title>Complete genome of a new Firmicutes species belonging to the dominant human colonic microbiota ('Ruminococcus bicirculans') reveals two chromosomes and a selective capacity to utilize plant glucans.</title>
        <authorList>
            <consortium name="NISC Comparative Sequencing Program"/>
            <person name="Wegmann U."/>
            <person name="Louis P."/>
            <person name="Goesmann A."/>
            <person name="Henrissat B."/>
            <person name="Duncan S.H."/>
            <person name="Flint H.J."/>
        </authorList>
    </citation>
    <scope>NUCLEOTIDE SEQUENCE</scope>
    <source>
        <strain evidence="9">NBRC 107715</strain>
    </source>
</reference>
<evidence type="ECO:0000313" key="9">
    <source>
        <dbReference type="EMBL" id="GLS66972.1"/>
    </source>
</evidence>
<comment type="function">
    <text evidence="6">Catalyzes the conversion of 7,8-dihydroneopterin to 6-hydroxymethyl-7,8-dihydropterin.</text>
</comment>
<dbReference type="EMBL" id="BSPK01000109">
    <property type="protein sequence ID" value="GLS66972.1"/>
    <property type="molecule type" value="Genomic_DNA"/>
</dbReference>
<comment type="similarity">
    <text evidence="3 6">Belongs to the DHNA family.</text>
</comment>
<dbReference type="OrthoDB" id="9808041at2"/>
<dbReference type="InterPro" id="IPR043133">
    <property type="entry name" value="GTP-CH-I_C/QueF"/>
</dbReference>
<evidence type="ECO:0000313" key="11">
    <source>
        <dbReference type="Proteomes" id="UP001156856"/>
    </source>
</evidence>
<dbReference type="GO" id="GO:0046654">
    <property type="term" value="P:tetrahydrofolate biosynthetic process"/>
    <property type="evidence" value="ECO:0007669"/>
    <property type="project" value="UniProtKB-UniRule"/>
</dbReference>
<comment type="pathway">
    <text evidence="2 6">Cofactor biosynthesis; tetrahydrofolate biosynthesis; 2-amino-4-hydroxy-6-hydroxymethyl-7,8-dihydropteridine diphosphate from 7,8-dihydroneopterin triphosphate: step 3/4.</text>
</comment>
<dbReference type="PANTHER" id="PTHR42844">
    <property type="entry name" value="DIHYDRONEOPTERIN ALDOLASE 1-RELATED"/>
    <property type="match status" value="1"/>
</dbReference>
<dbReference type="NCBIfam" id="TIGR00525">
    <property type="entry name" value="folB"/>
    <property type="match status" value="1"/>
</dbReference>
<reference evidence="11" key="2">
    <citation type="journal article" date="2019" name="Int. J. Syst. Evol. Microbiol.">
        <title>The Global Catalogue of Microorganisms (GCM) 10K type strain sequencing project: providing services to taxonomists for standard genome sequencing and annotation.</title>
        <authorList>
            <consortium name="The Broad Institute Genomics Platform"/>
            <consortium name="The Broad Institute Genome Sequencing Center for Infectious Disease"/>
            <person name="Wu L."/>
            <person name="Ma J."/>
        </authorList>
    </citation>
    <scope>NUCLEOTIDE SEQUENCE [LARGE SCALE GENOMIC DNA]</scope>
    <source>
        <strain evidence="11">NBRC 107715</strain>
    </source>
</reference>
<dbReference type="NCBIfam" id="TIGR00526">
    <property type="entry name" value="folB_dom"/>
    <property type="match status" value="1"/>
</dbReference>
<dbReference type="Gene3D" id="3.30.1130.10">
    <property type="match status" value="1"/>
</dbReference>
<dbReference type="GO" id="GO:0046656">
    <property type="term" value="P:folic acid biosynthetic process"/>
    <property type="evidence" value="ECO:0007669"/>
    <property type="project" value="UniProtKB-UniRule"/>
</dbReference>
<keyword evidence="5 6" id="KW-0456">Lyase</keyword>
<dbReference type="PANTHER" id="PTHR42844:SF1">
    <property type="entry name" value="DIHYDRONEOPTERIN ALDOLASE 1-RELATED"/>
    <property type="match status" value="1"/>
</dbReference>
<dbReference type="UniPathway" id="UPA00077">
    <property type="reaction ID" value="UER00154"/>
</dbReference>
<gene>
    <name evidence="9" type="ORF">GCM10007888_53550</name>
    <name evidence="8" type="ORF">MOX02_40170</name>
</gene>
<dbReference type="GO" id="GO:0005737">
    <property type="term" value="C:cytoplasm"/>
    <property type="evidence" value="ECO:0007669"/>
    <property type="project" value="TreeGrafter"/>
</dbReference>
<comment type="catalytic activity">
    <reaction evidence="1 6">
        <text>7,8-dihydroneopterin = 6-hydroxymethyl-7,8-dihydropterin + glycolaldehyde</text>
        <dbReference type="Rhea" id="RHEA:10540"/>
        <dbReference type="ChEBI" id="CHEBI:17001"/>
        <dbReference type="ChEBI" id="CHEBI:17071"/>
        <dbReference type="ChEBI" id="CHEBI:44841"/>
        <dbReference type="EC" id="4.1.2.25"/>
    </reaction>
</comment>
<keyword evidence="4 6" id="KW-0289">Folate biosynthesis</keyword>
<evidence type="ECO:0000256" key="3">
    <source>
        <dbReference type="ARBA" id="ARBA00005708"/>
    </source>
</evidence>
<dbReference type="InterPro" id="IPR006157">
    <property type="entry name" value="FolB_dom"/>
</dbReference>
<reference evidence="9" key="4">
    <citation type="submission" date="2023-01" db="EMBL/GenBank/DDBJ databases">
        <title>Draft genome sequence of Methylobacterium oxalidis strain NBRC 107715.</title>
        <authorList>
            <person name="Sun Q."/>
            <person name="Mori K."/>
        </authorList>
    </citation>
    <scope>NUCLEOTIDE SEQUENCE</scope>
    <source>
        <strain evidence="9">NBRC 107715</strain>
    </source>
</reference>
<evidence type="ECO:0000256" key="2">
    <source>
        <dbReference type="ARBA" id="ARBA00005013"/>
    </source>
</evidence>
<evidence type="ECO:0000256" key="6">
    <source>
        <dbReference type="RuleBase" id="RU362079"/>
    </source>
</evidence>
<proteinExistence type="inferred from homology"/>
<dbReference type="Proteomes" id="UP000321960">
    <property type="component" value="Unassembled WGS sequence"/>
</dbReference>
<dbReference type="GO" id="GO:0004150">
    <property type="term" value="F:dihydroneopterin aldolase activity"/>
    <property type="evidence" value="ECO:0007669"/>
    <property type="project" value="UniProtKB-UniRule"/>
</dbReference>
<dbReference type="InterPro" id="IPR006156">
    <property type="entry name" value="Dihydroneopterin_aldolase"/>
</dbReference>
<dbReference type="EC" id="4.1.2.25" evidence="6"/>
<evidence type="ECO:0000313" key="8">
    <source>
        <dbReference type="EMBL" id="GEP05979.1"/>
    </source>
</evidence>
<dbReference type="SUPFAM" id="SSF55620">
    <property type="entry name" value="Tetrahydrobiopterin biosynthesis enzymes-like"/>
    <property type="match status" value="1"/>
</dbReference>
<evidence type="ECO:0000259" key="7">
    <source>
        <dbReference type="SMART" id="SM00905"/>
    </source>
</evidence>
<organism evidence="8 10">
    <name type="scientific">Methylobacterium oxalidis</name>
    <dbReference type="NCBI Taxonomy" id="944322"/>
    <lineage>
        <taxon>Bacteria</taxon>
        <taxon>Pseudomonadati</taxon>
        <taxon>Pseudomonadota</taxon>
        <taxon>Alphaproteobacteria</taxon>
        <taxon>Hyphomicrobiales</taxon>
        <taxon>Methylobacteriaceae</taxon>
        <taxon>Methylobacterium</taxon>
    </lineage>
</organism>
<dbReference type="CDD" id="cd00534">
    <property type="entry name" value="DHNA_DHNTPE"/>
    <property type="match status" value="1"/>
</dbReference>
<evidence type="ECO:0000256" key="4">
    <source>
        <dbReference type="ARBA" id="ARBA00022909"/>
    </source>
</evidence>
<protein>
    <recommendedName>
        <fullName evidence="6">7,8-dihydroneopterin aldolase</fullName>
        <ecNumber evidence="6">4.1.2.25</ecNumber>
    </recommendedName>
</protein>
<dbReference type="AlphaFoldDB" id="A0A512J7X7"/>
<keyword evidence="11" id="KW-1185">Reference proteome</keyword>
<dbReference type="Pfam" id="PF02152">
    <property type="entry name" value="FolB"/>
    <property type="match status" value="1"/>
</dbReference>
<accession>A0A512J7X7</accession>
<name>A0A512J7X7_9HYPH</name>
<dbReference type="SMART" id="SM00905">
    <property type="entry name" value="FolB"/>
    <property type="match status" value="1"/>
</dbReference>
<feature type="domain" description="Dihydroneopterin aldolase/epimerase" evidence="7">
    <location>
        <begin position="5"/>
        <end position="118"/>
    </location>
</feature>
<evidence type="ECO:0000256" key="5">
    <source>
        <dbReference type="ARBA" id="ARBA00023239"/>
    </source>
</evidence>
<dbReference type="RefSeq" id="WP_147027515.1">
    <property type="nucleotide sequence ID" value="NZ_BJZU01000084.1"/>
</dbReference>
<dbReference type="Proteomes" id="UP001156856">
    <property type="component" value="Unassembled WGS sequence"/>
</dbReference>
<reference evidence="8 10" key="3">
    <citation type="submission" date="2019-07" db="EMBL/GenBank/DDBJ databases">
        <title>Whole genome shotgun sequence of Methylobacterium oxalidis NBRC 107715.</title>
        <authorList>
            <person name="Hosoyama A."/>
            <person name="Uohara A."/>
            <person name="Ohji S."/>
            <person name="Ichikawa N."/>
        </authorList>
    </citation>
    <scope>NUCLEOTIDE SEQUENCE [LARGE SCALE GENOMIC DNA]</scope>
    <source>
        <strain evidence="8 10">NBRC 107715</strain>
    </source>
</reference>
<comment type="caution">
    <text evidence="8">The sequence shown here is derived from an EMBL/GenBank/DDBJ whole genome shotgun (WGS) entry which is preliminary data.</text>
</comment>